<organism evidence="1 2">
    <name type="scientific">Parendozoicomonas callyspongiae</name>
    <dbReference type="NCBI Taxonomy" id="2942213"/>
    <lineage>
        <taxon>Bacteria</taxon>
        <taxon>Pseudomonadati</taxon>
        <taxon>Pseudomonadota</taxon>
        <taxon>Gammaproteobacteria</taxon>
        <taxon>Oceanospirillales</taxon>
        <taxon>Endozoicomonadaceae</taxon>
        <taxon>Parendozoicomonas</taxon>
    </lineage>
</organism>
<evidence type="ECO:0000313" key="1">
    <source>
        <dbReference type="EMBL" id="MCL6270761.1"/>
    </source>
</evidence>
<comment type="caution">
    <text evidence="1">The sequence shown here is derived from an EMBL/GenBank/DDBJ whole genome shotgun (WGS) entry which is preliminary data.</text>
</comment>
<gene>
    <name evidence="1" type="ORF">M3P05_12585</name>
</gene>
<dbReference type="EMBL" id="JAMFLX010000016">
    <property type="protein sequence ID" value="MCL6270761.1"/>
    <property type="molecule type" value="Genomic_DNA"/>
</dbReference>
<evidence type="ECO:0000313" key="2">
    <source>
        <dbReference type="Proteomes" id="UP001203338"/>
    </source>
</evidence>
<reference evidence="1 2" key="1">
    <citation type="submission" date="2022-05" db="EMBL/GenBank/DDBJ databases">
        <authorList>
            <person name="Park J.-S."/>
        </authorList>
    </citation>
    <scope>NUCLEOTIDE SEQUENCE [LARGE SCALE GENOMIC DNA]</scope>
    <source>
        <strain evidence="1 2">2012CJ34-2</strain>
    </source>
</reference>
<accession>A0ABT0PIC5</accession>
<protein>
    <submittedName>
        <fullName evidence="1">Uncharacterized protein</fullName>
    </submittedName>
</protein>
<dbReference type="RefSeq" id="WP_249700046.1">
    <property type="nucleotide sequence ID" value="NZ_JAMFLX010000016.1"/>
</dbReference>
<proteinExistence type="predicted"/>
<dbReference type="Proteomes" id="UP001203338">
    <property type="component" value="Unassembled WGS sequence"/>
</dbReference>
<name>A0ABT0PIC5_9GAMM</name>
<keyword evidence="2" id="KW-1185">Reference proteome</keyword>
<sequence>MVNDSLIAITSLGNKRGHRFVAPIFFMDIYVKKLLNRFVIRLFILLAFSPVVSAEQAKGVIEEIQICGTGSGLMPGQGWIRTIQFKIDGKWFGLAADYYGHPTGDVDNEISVSLIYMAYAQNLVVDIKATDPWWDFHKACGVSQGAQFHGSAGDYIRIAR</sequence>